<feature type="signal peptide" evidence="10">
    <location>
        <begin position="1"/>
        <end position="19"/>
    </location>
</feature>
<feature type="chain" id="PRO_5032789717" evidence="10">
    <location>
        <begin position="20"/>
        <end position="382"/>
    </location>
</feature>
<keyword evidence="3 9" id="KW-0479">Metal-binding</keyword>
<dbReference type="PROSITE" id="PS51007">
    <property type="entry name" value="CYTC"/>
    <property type="match status" value="2"/>
</dbReference>
<reference evidence="12 13" key="1">
    <citation type="submission" date="2019-06" db="EMBL/GenBank/DDBJ databases">
        <title>Sulfurimonas gotlandica sp. nov., a chemoautotrophic and psychrotolerant epsilonproteobacterium isolated from a pelagic redoxcline, and an emended description of the genus Sulfurimonas.</title>
        <authorList>
            <person name="Wang S."/>
            <person name="Jiang L."/>
            <person name="Shao Z."/>
        </authorList>
    </citation>
    <scope>NUCLEOTIDE SEQUENCE [LARGE SCALE GENOMIC DNA]</scope>
    <source>
        <strain evidence="12 13">S2-6</strain>
    </source>
</reference>
<feature type="domain" description="Cytochrome c" evidence="11">
    <location>
        <begin position="38"/>
        <end position="147"/>
    </location>
</feature>
<dbReference type="GO" id="GO:0042597">
    <property type="term" value="C:periplasmic space"/>
    <property type="evidence" value="ECO:0007669"/>
    <property type="project" value="UniProtKB-SubCell"/>
</dbReference>
<dbReference type="Proteomes" id="UP000593719">
    <property type="component" value="Chromosome"/>
</dbReference>
<dbReference type="InterPro" id="IPR004852">
    <property type="entry name" value="Di-haem_cyt_c_peroxidsae"/>
</dbReference>
<evidence type="ECO:0000256" key="6">
    <source>
        <dbReference type="ARBA" id="ARBA00023002"/>
    </source>
</evidence>
<feature type="binding site" description="covalent" evidence="8">
    <location>
        <position position="216"/>
    </location>
    <ligand>
        <name>heme c</name>
        <dbReference type="ChEBI" id="CHEBI:61717"/>
        <label>2</label>
    </ligand>
</feature>
<keyword evidence="12" id="KW-0575">Peroxidase</keyword>
<evidence type="ECO:0000256" key="4">
    <source>
        <dbReference type="ARBA" id="ARBA00022729"/>
    </source>
</evidence>
<evidence type="ECO:0000256" key="2">
    <source>
        <dbReference type="ARBA" id="ARBA00022617"/>
    </source>
</evidence>
<protein>
    <submittedName>
        <fullName evidence="12">Cytochrome-c peroxidase</fullName>
    </submittedName>
</protein>
<dbReference type="EMBL" id="CP041235">
    <property type="protein sequence ID" value="QOP44533.1"/>
    <property type="molecule type" value="Genomic_DNA"/>
</dbReference>
<keyword evidence="7 9" id="KW-0408">Iron</keyword>
<name>A0A7M1B482_9BACT</name>
<feature type="binding site" description="covalent" evidence="8">
    <location>
        <position position="60"/>
    </location>
    <ligand>
        <name>heme c</name>
        <dbReference type="ChEBI" id="CHEBI:61717"/>
        <label>1</label>
    </ligand>
</feature>
<dbReference type="AlphaFoldDB" id="A0A7M1B482"/>
<dbReference type="InterPro" id="IPR026259">
    <property type="entry name" value="MauG/Cytc_peroxidase"/>
</dbReference>
<comment type="subcellular location">
    <subcellularLocation>
        <location evidence="1">Periplasm</location>
    </subcellularLocation>
</comment>
<organism evidence="12 13">
    <name type="scientific">Sulfurimonas sediminis</name>
    <dbReference type="NCBI Taxonomy" id="2590020"/>
    <lineage>
        <taxon>Bacteria</taxon>
        <taxon>Pseudomonadati</taxon>
        <taxon>Campylobacterota</taxon>
        <taxon>Epsilonproteobacteria</taxon>
        <taxon>Campylobacterales</taxon>
        <taxon>Sulfurimonadaceae</taxon>
        <taxon>Sulfurimonas</taxon>
    </lineage>
</organism>
<comment type="PTM">
    <text evidence="8">Binds 2 heme groups per subunit.</text>
</comment>
<evidence type="ECO:0000256" key="3">
    <source>
        <dbReference type="ARBA" id="ARBA00022723"/>
    </source>
</evidence>
<dbReference type="Gene3D" id="1.10.760.10">
    <property type="entry name" value="Cytochrome c-like domain"/>
    <property type="match status" value="2"/>
</dbReference>
<keyword evidence="5" id="KW-0574">Periplasm</keyword>
<keyword evidence="4 10" id="KW-0732">Signal</keyword>
<dbReference type="RefSeq" id="WP_193150664.1">
    <property type="nucleotide sequence ID" value="NZ_CP041235.1"/>
</dbReference>
<keyword evidence="13" id="KW-1185">Reference proteome</keyword>
<evidence type="ECO:0000313" key="13">
    <source>
        <dbReference type="Proteomes" id="UP000593719"/>
    </source>
</evidence>
<dbReference type="GO" id="GO:0009055">
    <property type="term" value="F:electron transfer activity"/>
    <property type="evidence" value="ECO:0007669"/>
    <property type="project" value="InterPro"/>
</dbReference>
<dbReference type="InterPro" id="IPR009056">
    <property type="entry name" value="Cyt_c-like_dom"/>
</dbReference>
<dbReference type="GO" id="GO:0046872">
    <property type="term" value="F:metal ion binding"/>
    <property type="evidence" value="ECO:0007669"/>
    <property type="project" value="UniProtKB-KW"/>
</dbReference>
<evidence type="ECO:0000256" key="1">
    <source>
        <dbReference type="ARBA" id="ARBA00004418"/>
    </source>
</evidence>
<dbReference type="KEGG" id="ssei:FJR45_11510"/>
<feature type="domain" description="Cytochrome c" evidence="11">
    <location>
        <begin position="198"/>
        <end position="371"/>
    </location>
</feature>
<dbReference type="PANTHER" id="PTHR30600:SF10">
    <property type="entry name" value="BLL6722 PROTEIN"/>
    <property type="match status" value="1"/>
</dbReference>
<evidence type="ECO:0000259" key="11">
    <source>
        <dbReference type="PROSITE" id="PS51007"/>
    </source>
</evidence>
<feature type="binding site" description="axial binding residue" evidence="9">
    <location>
        <position position="64"/>
    </location>
    <ligand>
        <name>heme c</name>
        <dbReference type="ChEBI" id="CHEBI:61717"/>
        <label>1</label>
    </ligand>
    <ligandPart>
        <name>Fe</name>
        <dbReference type="ChEBI" id="CHEBI:18248"/>
    </ligandPart>
</feature>
<evidence type="ECO:0000256" key="8">
    <source>
        <dbReference type="PIRSR" id="PIRSR000294-1"/>
    </source>
</evidence>
<dbReference type="InterPro" id="IPR036909">
    <property type="entry name" value="Cyt_c-like_dom_sf"/>
</dbReference>
<proteinExistence type="predicted"/>
<gene>
    <name evidence="12" type="ORF">FJR45_11510</name>
</gene>
<evidence type="ECO:0000256" key="7">
    <source>
        <dbReference type="ARBA" id="ARBA00023004"/>
    </source>
</evidence>
<keyword evidence="2 8" id="KW-0349">Heme</keyword>
<dbReference type="GO" id="GO:0020037">
    <property type="term" value="F:heme binding"/>
    <property type="evidence" value="ECO:0007669"/>
    <property type="project" value="InterPro"/>
</dbReference>
<evidence type="ECO:0000256" key="10">
    <source>
        <dbReference type="SAM" id="SignalP"/>
    </source>
</evidence>
<keyword evidence="6" id="KW-0560">Oxidoreductase</keyword>
<sequence length="382" mass="42468">MKLWKKICVYAGFAVIAEAAPLGLPDVPVPADNPQTEAKIKLGDVLFHDPRFSADGKVSCATCHAREKAFTDHLSVSKGFTDKDGTRVGTRNAPTVINSAYYTSQFWDGRVASLEEQSKLPPINPVEGGLHSWKDLVDMLKKDAYYKQEFKKVFGVKPSEISIEHFSKAIASFERTVISGNSKFDRYMYGGDKNALNEQEKRGLKIYLGQGRCVSCHVISQTQALFTDNRFYNIGVGFKSLQGKTAEVASEYIKILAQQKEQVGKNKKNLASDELILAEKKFSELGRFVVTNEVDEIGAFKTPSLRNIEKTWPYMHDGSLSTLEEVVAFYNFGGKLNPDAPDSPFLDGGIRPLHLNGEQMADLVAFLKALTSSEFENVKDEK</sequence>
<feature type="binding site" description="covalent" evidence="8">
    <location>
        <position position="63"/>
    </location>
    <ligand>
        <name>heme c</name>
        <dbReference type="ChEBI" id="CHEBI:61717"/>
        <label>1</label>
    </ligand>
</feature>
<accession>A0A7M1B482</accession>
<dbReference type="PIRSF" id="PIRSF000294">
    <property type="entry name" value="Cytochrome-c_peroxidase"/>
    <property type="match status" value="1"/>
</dbReference>
<feature type="binding site" description="covalent" evidence="8">
    <location>
        <position position="213"/>
    </location>
    <ligand>
        <name>heme c</name>
        <dbReference type="ChEBI" id="CHEBI:61717"/>
        <label>2</label>
    </ligand>
</feature>
<dbReference type="InterPro" id="IPR051395">
    <property type="entry name" value="Cytochrome_c_Peroxidase/MauG"/>
</dbReference>
<comment type="cofactor">
    <cofactor evidence="8">
        <name>heme</name>
        <dbReference type="ChEBI" id="CHEBI:30413"/>
    </cofactor>
    <text evidence="8">Binds 2 heme groups.</text>
</comment>
<evidence type="ECO:0000256" key="5">
    <source>
        <dbReference type="ARBA" id="ARBA00022764"/>
    </source>
</evidence>
<dbReference type="Pfam" id="PF03150">
    <property type="entry name" value="CCP_MauG"/>
    <property type="match status" value="1"/>
</dbReference>
<feature type="binding site" description="axial binding residue" evidence="9">
    <location>
        <position position="217"/>
    </location>
    <ligand>
        <name>heme c</name>
        <dbReference type="ChEBI" id="CHEBI:61717"/>
        <label>2</label>
    </ligand>
    <ligandPart>
        <name>Fe</name>
        <dbReference type="ChEBI" id="CHEBI:18248"/>
    </ligandPart>
</feature>
<dbReference type="GO" id="GO:0004130">
    <property type="term" value="F:cytochrome-c peroxidase activity"/>
    <property type="evidence" value="ECO:0007669"/>
    <property type="project" value="TreeGrafter"/>
</dbReference>
<evidence type="ECO:0000313" key="12">
    <source>
        <dbReference type="EMBL" id="QOP44533.1"/>
    </source>
</evidence>
<evidence type="ECO:0000256" key="9">
    <source>
        <dbReference type="PIRSR" id="PIRSR000294-2"/>
    </source>
</evidence>
<dbReference type="SUPFAM" id="SSF46626">
    <property type="entry name" value="Cytochrome c"/>
    <property type="match status" value="2"/>
</dbReference>
<dbReference type="PANTHER" id="PTHR30600">
    <property type="entry name" value="CYTOCHROME C PEROXIDASE-RELATED"/>
    <property type="match status" value="1"/>
</dbReference>